<sequence length="851" mass="94998">MVEAEIPIAAVSDPYRPKGKLPRLPKGFQWTAAENNPLAAVIVSRALFDVCPLVTTELVVAIYCEARNFSFTFMSAYAPPHKSMEPTLADIETALKAISTAKHSVWGSQAADSRGTRLVEFAAANGVISLNDSQSLPTYETKYSMSWIDVIAGGYSWRVRDDVTHSEHRYIEVTVGDSPTEKRRRLTRFAREELVLSLGGDPWFAQVTGTELRSAEALDVVVDKFYVASARGGAGEPLVEPTARARKKTRQCHATAIPEVQGHRPARYSRGSIQRRPGTAKDAYLRGFCAENTRKCAFSEPYMEAFGRTRTELVLPPLLRADGSRTASHLESAALLLRTQVAVDDPATDDEDHRSVREGASLPYTTAIADETGAEVLRRVEAWTRGAKVTLSREKTVCVLFSHGVGGMEKTRPSIRDNRSTRGVKFADTLRVLGVVFDRRLTFFHHADHLRTKVDNLSAKVSAFICMNGSLRPPAIRALYRQVILPAITYASNVWWRPTPDCRLRARLASVQRSALLALTGAYKTTRTAALQVLAQAPPIELELERRNREVDLFQLKRPVQCMGTTVDPRSILQPINKWSVHPAKDYDDIRIARLSAPEAKSIARGRGRHIYTDGSYTLLSSGAAYVIMDGGVKIEAAERYKVLGATSAYCVELVAFTEALDYVCRNRSSSPTNIYTDCLSLLQALKNPDTLDPRIDTIRRKISRVNRTQDVRIYHVPGHSGIYGNELADFLAARAGRLGRPRTAPCTRRAIKGRLKEDLLNKWARDWCDHSNDTELFKWVPDVRKIPQFFPPDKKLTTLLTGHGRFPSYFHRFGLLREPRCPCGQISDSIDHYFETKTKTPFGVLPLRSS</sequence>
<proteinExistence type="predicted"/>
<keyword evidence="2" id="KW-1185">Reference proteome</keyword>
<dbReference type="EMBL" id="CM023491">
    <property type="protein sequence ID" value="KAH6941171.1"/>
    <property type="molecule type" value="Genomic_DNA"/>
</dbReference>
<accession>A0ACB7T4I2</accession>
<name>A0ACB7T4I2_HYAAI</name>
<evidence type="ECO:0000313" key="1">
    <source>
        <dbReference type="EMBL" id="KAH6941171.1"/>
    </source>
</evidence>
<reference evidence="1" key="1">
    <citation type="submission" date="2020-05" db="EMBL/GenBank/DDBJ databases">
        <title>Large-scale comparative analyses of tick genomes elucidate their genetic diversity and vector capacities.</title>
        <authorList>
            <person name="Jia N."/>
            <person name="Wang J."/>
            <person name="Shi W."/>
            <person name="Du L."/>
            <person name="Sun Y."/>
            <person name="Zhan W."/>
            <person name="Jiang J."/>
            <person name="Wang Q."/>
            <person name="Zhang B."/>
            <person name="Ji P."/>
            <person name="Sakyi L.B."/>
            <person name="Cui X."/>
            <person name="Yuan T."/>
            <person name="Jiang B."/>
            <person name="Yang W."/>
            <person name="Lam T.T.-Y."/>
            <person name="Chang Q."/>
            <person name="Ding S."/>
            <person name="Wang X."/>
            <person name="Zhu J."/>
            <person name="Ruan X."/>
            <person name="Zhao L."/>
            <person name="Wei J."/>
            <person name="Que T."/>
            <person name="Du C."/>
            <person name="Cheng J."/>
            <person name="Dai P."/>
            <person name="Han X."/>
            <person name="Huang E."/>
            <person name="Gao Y."/>
            <person name="Liu J."/>
            <person name="Shao H."/>
            <person name="Ye R."/>
            <person name="Li L."/>
            <person name="Wei W."/>
            <person name="Wang X."/>
            <person name="Wang C."/>
            <person name="Yang T."/>
            <person name="Huo Q."/>
            <person name="Li W."/>
            <person name="Guo W."/>
            <person name="Chen H."/>
            <person name="Zhou L."/>
            <person name="Ni X."/>
            <person name="Tian J."/>
            <person name="Zhou Y."/>
            <person name="Sheng Y."/>
            <person name="Liu T."/>
            <person name="Pan Y."/>
            <person name="Xia L."/>
            <person name="Li J."/>
            <person name="Zhao F."/>
            <person name="Cao W."/>
        </authorList>
    </citation>
    <scope>NUCLEOTIDE SEQUENCE</scope>
    <source>
        <strain evidence="1">Hyas-2018</strain>
    </source>
</reference>
<protein>
    <submittedName>
        <fullName evidence="1">Uncharacterized protein</fullName>
    </submittedName>
</protein>
<dbReference type="Proteomes" id="UP000821845">
    <property type="component" value="Chromosome 11"/>
</dbReference>
<gene>
    <name evidence="1" type="ORF">HPB50_014590</name>
</gene>
<organism evidence="1 2">
    <name type="scientific">Hyalomma asiaticum</name>
    <name type="common">Tick</name>
    <dbReference type="NCBI Taxonomy" id="266040"/>
    <lineage>
        <taxon>Eukaryota</taxon>
        <taxon>Metazoa</taxon>
        <taxon>Ecdysozoa</taxon>
        <taxon>Arthropoda</taxon>
        <taxon>Chelicerata</taxon>
        <taxon>Arachnida</taxon>
        <taxon>Acari</taxon>
        <taxon>Parasitiformes</taxon>
        <taxon>Ixodida</taxon>
        <taxon>Ixodoidea</taxon>
        <taxon>Ixodidae</taxon>
        <taxon>Hyalomminae</taxon>
        <taxon>Hyalomma</taxon>
    </lineage>
</organism>
<comment type="caution">
    <text evidence="1">The sequence shown here is derived from an EMBL/GenBank/DDBJ whole genome shotgun (WGS) entry which is preliminary data.</text>
</comment>
<evidence type="ECO:0000313" key="2">
    <source>
        <dbReference type="Proteomes" id="UP000821845"/>
    </source>
</evidence>